<dbReference type="Gene3D" id="3.10.350.10">
    <property type="entry name" value="LysM domain"/>
    <property type="match status" value="1"/>
</dbReference>
<feature type="region of interest" description="Disordered" evidence="1">
    <location>
        <begin position="1"/>
        <end position="25"/>
    </location>
</feature>
<organism evidence="3">
    <name type="scientific">Ostreococcus tauri</name>
    <name type="common">Marine green alga</name>
    <dbReference type="NCBI Taxonomy" id="70448"/>
    <lineage>
        <taxon>Eukaryota</taxon>
        <taxon>Viridiplantae</taxon>
        <taxon>Chlorophyta</taxon>
        <taxon>Mamiellophyceae</taxon>
        <taxon>Mamiellales</taxon>
        <taxon>Bathycoccaceae</taxon>
        <taxon>Ostreococcus</taxon>
    </lineage>
</organism>
<feature type="compositionally biased region" description="Basic residues" evidence="1">
    <location>
        <begin position="10"/>
        <end position="25"/>
    </location>
</feature>
<evidence type="ECO:0000256" key="1">
    <source>
        <dbReference type="SAM" id="MobiDB-lite"/>
    </source>
</evidence>
<dbReference type="EMBL" id="KZ155771">
    <property type="protein sequence ID" value="OUS49137.1"/>
    <property type="molecule type" value="Genomic_DNA"/>
</dbReference>
<dbReference type="InterPro" id="IPR036779">
    <property type="entry name" value="LysM_dom_sf"/>
</dbReference>
<protein>
    <recommendedName>
        <fullName evidence="2">LysM domain-containing protein</fullName>
    </recommendedName>
</protein>
<dbReference type="CDD" id="cd00118">
    <property type="entry name" value="LysM"/>
    <property type="match status" value="1"/>
</dbReference>
<dbReference type="SMART" id="SM00257">
    <property type="entry name" value="LysM"/>
    <property type="match status" value="2"/>
</dbReference>
<dbReference type="eggNOG" id="ENOG502SB1D">
    <property type="taxonomic scope" value="Eukaryota"/>
</dbReference>
<dbReference type="Pfam" id="PF01476">
    <property type="entry name" value="LysM"/>
    <property type="match status" value="1"/>
</dbReference>
<dbReference type="AlphaFoldDB" id="A0A1Y5IKE9"/>
<evidence type="ECO:0000313" key="3">
    <source>
        <dbReference type="EMBL" id="OUS49137.1"/>
    </source>
</evidence>
<accession>A0A1Y5IKE9</accession>
<sequence length="214" mass="23408">MMTTTTRSRATPRRATRGTRVRARAAMRPYTVRKGDTVESIASKRSMKATDVRRLNTSLAGGGEPEAGSTILLPSVNLSARDREIIDGIKGVNAPRVYPVRAGESLEDIIGSRKIARADVERLNPKLGALKPGMKLLLPPGKYTVREREMLQGCGILPADSVNPLQYLWTPVARNFLGGAVALGAYAMYFAACRRYQNHGTKLWGNDLPEISQD</sequence>
<dbReference type="PROSITE" id="PS51782">
    <property type="entry name" value="LYSM"/>
    <property type="match status" value="1"/>
</dbReference>
<proteinExistence type="predicted"/>
<feature type="domain" description="LysM" evidence="2">
    <location>
        <begin position="28"/>
        <end position="73"/>
    </location>
</feature>
<name>A0A1Y5IKE9_OSTTA</name>
<dbReference type="Proteomes" id="UP000195557">
    <property type="component" value="Unassembled WGS sequence"/>
</dbReference>
<dbReference type="InterPro" id="IPR018392">
    <property type="entry name" value="LysM"/>
</dbReference>
<reference evidence="3" key="1">
    <citation type="submission" date="2017-04" db="EMBL/GenBank/DDBJ databases">
        <title>Population genomics of picophytoplankton unveils novel chromosome hypervariability.</title>
        <authorList>
            <consortium name="DOE Joint Genome Institute"/>
            <person name="Blanc-Mathieu R."/>
            <person name="Krasovec M."/>
            <person name="Hebrard M."/>
            <person name="Yau S."/>
            <person name="Desgranges E."/>
            <person name="Martin J."/>
            <person name="Schackwitz W."/>
            <person name="Kuo A."/>
            <person name="Salin G."/>
            <person name="Donnadieu C."/>
            <person name="Desdevises Y."/>
            <person name="Sanchez-Ferandin S."/>
            <person name="Moreau H."/>
            <person name="Rivals E."/>
            <person name="Grigoriev I.V."/>
            <person name="Grimsley N."/>
            <person name="Eyre-Walker A."/>
            <person name="Piganeau G."/>
        </authorList>
    </citation>
    <scope>NUCLEOTIDE SEQUENCE [LARGE SCALE GENOMIC DNA]</scope>
    <source>
        <strain evidence="3">RCC 1115</strain>
    </source>
</reference>
<evidence type="ECO:0000259" key="2">
    <source>
        <dbReference type="PROSITE" id="PS51782"/>
    </source>
</evidence>
<gene>
    <name evidence="3" type="ORF">BE221DRAFT_188366</name>
</gene>